<sequence>MQTVLTLPMNAEVFFRRQKSQIRASDQTDLPINLIVTQAFSGRVCNALRPRLQCASSHEDLPLEIGLFCVADGKLCIGEANNDSLRGNNLGPS</sequence>
<dbReference type="AlphaFoldDB" id="G8NZH1"/>
<dbReference type="Proteomes" id="UP000007113">
    <property type="component" value="Chromosome"/>
</dbReference>
<dbReference type="HOGENOM" id="CLU_2395584_0_0_0"/>
<protein>
    <submittedName>
        <fullName evidence="1">Uncharacterized protein</fullName>
    </submittedName>
</protein>
<dbReference type="KEGG" id="gma:AciX8_3712"/>
<dbReference type="EMBL" id="CP003130">
    <property type="protein sequence ID" value="AEU37999.1"/>
    <property type="molecule type" value="Genomic_DNA"/>
</dbReference>
<dbReference type="STRING" id="682795.AciX8_3712"/>
<evidence type="ECO:0000313" key="2">
    <source>
        <dbReference type="Proteomes" id="UP000007113"/>
    </source>
</evidence>
<gene>
    <name evidence="1" type="ordered locus">AciX8_3712</name>
</gene>
<reference evidence="1 2" key="1">
    <citation type="submission" date="2011-11" db="EMBL/GenBank/DDBJ databases">
        <title>Complete sequence of Granulicella mallensis MP5ACTX8.</title>
        <authorList>
            <consortium name="US DOE Joint Genome Institute"/>
            <person name="Lucas S."/>
            <person name="Copeland A."/>
            <person name="Lapidus A."/>
            <person name="Cheng J.-F."/>
            <person name="Goodwin L."/>
            <person name="Pitluck S."/>
            <person name="Peters L."/>
            <person name="Lu M."/>
            <person name="Detter J.C."/>
            <person name="Han C."/>
            <person name="Tapia R."/>
            <person name="Land M."/>
            <person name="Hauser L."/>
            <person name="Kyrpides N."/>
            <person name="Ivanova N."/>
            <person name="Mikhailova N."/>
            <person name="Pagani I."/>
            <person name="Rawat S."/>
            <person name="Mannisto M."/>
            <person name="Haggblom M."/>
            <person name="Woyke T."/>
        </authorList>
    </citation>
    <scope>NUCLEOTIDE SEQUENCE [LARGE SCALE GENOMIC DNA]</scope>
    <source>
        <strain evidence="2">ATCC BAA-1857 / DSM 23137 / MP5ACTX8</strain>
    </source>
</reference>
<evidence type="ECO:0000313" key="1">
    <source>
        <dbReference type="EMBL" id="AEU37999.1"/>
    </source>
</evidence>
<organism evidence="1 2">
    <name type="scientific">Granulicella mallensis (strain ATCC BAA-1857 / DSM 23137 / MP5ACTX8)</name>
    <dbReference type="NCBI Taxonomy" id="682795"/>
    <lineage>
        <taxon>Bacteria</taxon>
        <taxon>Pseudomonadati</taxon>
        <taxon>Acidobacteriota</taxon>
        <taxon>Terriglobia</taxon>
        <taxon>Terriglobales</taxon>
        <taxon>Acidobacteriaceae</taxon>
        <taxon>Granulicella</taxon>
    </lineage>
</organism>
<proteinExistence type="predicted"/>
<accession>G8NZH1</accession>
<keyword evidence="2" id="KW-1185">Reference proteome</keyword>
<name>G8NZH1_GRAMM</name>